<name>A0A931CAZ8_9ACTN</name>
<accession>A0A931CAZ8</accession>
<evidence type="ECO:0000313" key="1">
    <source>
        <dbReference type="EMBL" id="MBG0565384.1"/>
    </source>
</evidence>
<comment type="caution">
    <text evidence="1">The sequence shown here is derived from an EMBL/GenBank/DDBJ whole genome shotgun (WGS) entry which is preliminary data.</text>
</comment>
<dbReference type="RefSeq" id="WP_196417139.1">
    <property type="nucleotide sequence ID" value="NZ_JADQTO010000014.1"/>
</dbReference>
<dbReference type="AlphaFoldDB" id="A0A931CAZ8"/>
<protein>
    <submittedName>
        <fullName evidence="1">Uncharacterized protein</fullName>
    </submittedName>
</protein>
<gene>
    <name evidence="1" type="ORF">I4J89_28410</name>
</gene>
<dbReference type="Proteomes" id="UP000598146">
    <property type="component" value="Unassembled WGS sequence"/>
</dbReference>
<reference evidence="1" key="1">
    <citation type="submission" date="2020-11" db="EMBL/GenBank/DDBJ databases">
        <title>Isolation and identification of active actinomycetes.</title>
        <authorList>
            <person name="Sun X."/>
        </authorList>
    </citation>
    <scope>NUCLEOTIDE SEQUENCE</scope>
    <source>
        <strain evidence="1">NEAU-A11</strain>
    </source>
</reference>
<organism evidence="1 2">
    <name type="scientific">Actinoplanes aureus</name>
    <dbReference type="NCBI Taxonomy" id="2792083"/>
    <lineage>
        <taxon>Bacteria</taxon>
        <taxon>Bacillati</taxon>
        <taxon>Actinomycetota</taxon>
        <taxon>Actinomycetes</taxon>
        <taxon>Micromonosporales</taxon>
        <taxon>Micromonosporaceae</taxon>
        <taxon>Actinoplanes</taxon>
    </lineage>
</organism>
<evidence type="ECO:0000313" key="2">
    <source>
        <dbReference type="Proteomes" id="UP000598146"/>
    </source>
</evidence>
<proteinExistence type="predicted"/>
<dbReference type="EMBL" id="JADQTO010000014">
    <property type="protein sequence ID" value="MBG0565384.1"/>
    <property type="molecule type" value="Genomic_DNA"/>
</dbReference>
<keyword evidence="2" id="KW-1185">Reference proteome</keyword>
<sequence>MVLDAGKPAFPRLDPSPGIYRLTFTSTAAQPATRLYIGETENLHRRLSVNYRHPGPSQQTNVRINALLREQLTAGGAVCLAAATSATVWIGNQEQHLDLTGRNGRLLAESAALVYARAAGDAQVVNLG</sequence>